<dbReference type="FunCoup" id="A0A2G5C098">
    <property type="interactions" value="48"/>
</dbReference>
<dbReference type="Proteomes" id="UP000230069">
    <property type="component" value="Unassembled WGS sequence"/>
</dbReference>
<gene>
    <name evidence="4" type="ORF">AQUCO_120200001v1</name>
</gene>
<dbReference type="InterPro" id="IPR040220">
    <property type="entry name" value="DD11"/>
</dbReference>
<feature type="chain" id="PRO_5013713899" description="Prolamin-like domain-containing protein" evidence="2">
    <location>
        <begin position="25"/>
        <end position="134"/>
    </location>
</feature>
<protein>
    <recommendedName>
        <fullName evidence="3">Prolamin-like domain-containing protein</fullName>
    </recommendedName>
</protein>
<dbReference type="PANTHER" id="PTHR31207:SF35">
    <property type="entry name" value="PROLAMIN-LIKE DOMAIN-CONTAINING PROTEIN"/>
    <property type="match status" value="1"/>
</dbReference>
<feature type="signal peptide" evidence="2">
    <location>
        <begin position="1"/>
        <end position="24"/>
    </location>
</feature>
<evidence type="ECO:0000313" key="4">
    <source>
        <dbReference type="EMBL" id="PIA24681.1"/>
    </source>
</evidence>
<evidence type="ECO:0000256" key="1">
    <source>
        <dbReference type="ARBA" id="ARBA00022729"/>
    </source>
</evidence>
<dbReference type="InterPro" id="IPR008502">
    <property type="entry name" value="Prolamin-like"/>
</dbReference>
<keyword evidence="5" id="KW-1185">Reference proteome</keyword>
<dbReference type="OrthoDB" id="1368054at2759"/>
<evidence type="ECO:0000256" key="2">
    <source>
        <dbReference type="SAM" id="SignalP"/>
    </source>
</evidence>
<proteinExistence type="predicted"/>
<name>A0A2G5C098_AQUCA</name>
<feature type="domain" description="Prolamin-like" evidence="3">
    <location>
        <begin position="52"/>
        <end position="123"/>
    </location>
</feature>
<organism evidence="4 5">
    <name type="scientific">Aquilegia coerulea</name>
    <name type="common">Rocky mountain columbine</name>
    <dbReference type="NCBI Taxonomy" id="218851"/>
    <lineage>
        <taxon>Eukaryota</taxon>
        <taxon>Viridiplantae</taxon>
        <taxon>Streptophyta</taxon>
        <taxon>Embryophyta</taxon>
        <taxon>Tracheophyta</taxon>
        <taxon>Spermatophyta</taxon>
        <taxon>Magnoliopsida</taxon>
        <taxon>Ranunculales</taxon>
        <taxon>Ranunculaceae</taxon>
        <taxon>Thalictroideae</taxon>
        <taxon>Aquilegia</taxon>
    </lineage>
</organism>
<dbReference type="InParanoid" id="A0A2G5C098"/>
<reference evidence="4 5" key="1">
    <citation type="submission" date="2017-09" db="EMBL/GenBank/DDBJ databases">
        <title>WGS assembly of Aquilegia coerulea Goldsmith.</title>
        <authorList>
            <person name="Hodges S."/>
            <person name="Kramer E."/>
            <person name="Nordborg M."/>
            <person name="Tomkins J."/>
            <person name="Borevitz J."/>
            <person name="Derieg N."/>
            <person name="Yan J."/>
            <person name="Mihaltcheva S."/>
            <person name="Hayes R.D."/>
            <person name="Rokhsar D."/>
        </authorList>
    </citation>
    <scope>NUCLEOTIDE SEQUENCE [LARGE SCALE GENOMIC DNA]</scope>
    <source>
        <strain evidence="5">cv. Goldsmith</strain>
    </source>
</reference>
<dbReference type="PANTHER" id="PTHR31207">
    <property type="entry name" value="ECA1 GAMETOGENESIS FAMILY PROTEIN (DUF784)-RELATED-RELATED"/>
    <property type="match status" value="1"/>
</dbReference>
<keyword evidence="1 2" id="KW-0732">Signal</keyword>
<evidence type="ECO:0000259" key="3">
    <source>
        <dbReference type="Pfam" id="PF05617"/>
    </source>
</evidence>
<evidence type="ECO:0000313" key="5">
    <source>
        <dbReference type="Proteomes" id="UP000230069"/>
    </source>
</evidence>
<dbReference type="Pfam" id="PF05617">
    <property type="entry name" value="Prolamin_like"/>
    <property type="match status" value="1"/>
</dbReference>
<dbReference type="AlphaFoldDB" id="A0A2G5C098"/>
<accession>A0A2G5C098</accession>
<sequence>MASNYMIVAYVGIVGALLVVPCFSSNAPTPNPDDFHIVPAPAPVVFNYLEGCIEKLDPHCPELGEVLIGKRKDVDFDCCSALVRMGKRCHFSLLRVLPEVEEVYKPFSSVLHQRGVEIWNHCVRRVGNPSLIFH</sequence>
<dbReference type="EMBL" id="KZ305600">
    <property type="protein sequence ID" value="PIA24681.1"/>
    <property type="molecule type" value="Genomic_DNA"/>
</dbReference>